<dbReference type="EMBL" id="CM055739">
    <property type="protein sequence ID" value="KAJ8004259.1"/>
    <property type="molecule type" value="Genomic_DNA"/>
</dbReference>
<organism evidence="1 2">
    <name type="scientific">Dallia pectoralis</name>
    <name type="common">Alaska blackfish</name>
    <dbReference type="NCBI Taxonomy" id="75939"/>
    <lineage>
        <taxon>Eukaryota</taxon>
        <taxon>Metazoa</taxon>
        <taxon>Chordata</taxon>
        <taxon>Craniata</taxon>
        <taxon>Vertebrata</taxon>
        <taxon>Euteleostomi</taxon>
        <taxon>Actinopterygii</taxon>
        <taxon>Neopterygii</taxon>
        <taxon>Teleostei</taxon>
        <taxon>Protacanthopterygii</taxon>
        <taxon>Esociformes</taxon>
        <taxon>Umbridae</taxon>
        <taxon>Dallia</taxon>
    </lineage>
</organism>
<protein>
    <submittedName>
        <fullName evidence="1">Uncharacterized protein</fullName>
    </submittedName>
</protein>
<keyword evidence="2" id="KW-1185">Reference proteome</keyword>
<name>A0ACC2GKJ4_DALPE</name>
<gene>
    <name evidence="1" type="ORF">DPEC_G00156950</name>
</gene>
<sequence>MAESKSLQELKMERTIVKRLFSPLTNHIMRTHMEMSEEELQDNFRSITTEGYKVMDANEEIEVACIAQCKETDAEGTAELSDQQRADLEKMEKECEQKLKENRFDKLFAYLQSQESIYEQLRDIDPAKEKTRYLSQRPKSGPVRAEGRRYTEAQEEFLSKRPPKLAQQGRDDFCNIASQAYNSTAAKRGLLEEIGLHEGNPVKAEMCGVVFAARFKTYFQKHCRLQVEKWYHLVNGQTVLGTILQLPDDEWPKKSARDVAAQAQDSHKDPKKPSVAVLTRSSLKTAHYPAHDPAYNPARVESRRPPAGAAVRQRQLVDKRRFSNLRRLVGTVAWIWRAAKKFLSPMSRDQEKWETVPSSGVLTVSER</sequence>
<proteinExistence type="predicted"/>
<evidence type="ECO:0000313" key="2">
    <source>
        <dbReference type="Proteomes" id="UP001157502"/>
    </source>
</evidence>
<accession>A0ACC2GKJ4</accession>
<dbReference type="Proteomes" id="UP001157502">
    <property type="component" value="Chromosome 12"/>
</dbReference>
<comment type="caution">
    <text evidence="1">The sequence shown here is derived from an EMBL/GenBank/DDBJ whole genome shotgun (WGS) entry which is preliminary data.</text>
</comment>
<reference evidence="1" key="1">
    <citation type="submission" date="2021-05" db="EMBL/GenBank/DDBJ databases">
        <authorList>
            <person name="Pan Q."/>
            <person name="Jouanno E."/>
            <person name="Zahm M."/>
            <person name="Klopp C."/>
            <person name="Cabau C."/>
            <person name="Louis A."/>
            <person name="Berthelot C."/>
            <person name="Parey E."/>
            <person name="Roest Crollius H."/>
            <person name="Montfort J."/>
            <person name="Robinson-Rechavi M."/>
            <person name="Bouchez O."/>
            <person name="Lampietro C."/>
            <person name="Lopez Roques C."/>
            <person name="Donnadieu C."/>
            <person name="Postlethwait J."/>
            <person name="Bobe J."/>
            <person name="Dillon D."/>
            <person name="Chandos A."/>
            <person name="von Hippel F."/>
            <person name="Guiguen Y."/>
        </authorList>
    </citation>
    <scope>NUCLEOTIDE SEQUENCE</scope>
    <source>
        <strain evidence="1">YG-Jan2019</strain>
    </source>
</reference>
<evidence type="ECO:0000313" key="1">
    <source>
        <dbReference type="EMBL" id="KAJ8004259.1"/>
    </source>
</evidence>